<dbReference type="Proteomes" id="UP001596114">
    <property type="component" value="Unassembled WGS sequence"/>
</dbReference>
<dbReference type="Pfam" id="PF02868">
    <property type="entry name" value="Peptidase_M4_C"/>
    <property type="match status" value="1"/>
</dbReference>
<dbReference type="Gene3D" id="3.10.170.10">
    <property type="match status" value="1"/>
</dbReference>
<dbReference type="PANTHER" id="PTHR33794:SF1">
    <property type="entry name" value="BACILLOLYSIN"/>
    <property type="match status" value="1"/>
</dbReference>
<dbReference type="SUPFAM" id="SSF55486">
    <property type="entry name" value="Metalloproteases ('zincins'), catalytic domain"/>
    <property type="match status" value="1"/>
</dbReference>
<evidence type="ECO:0000256" key="6">
    <source>
        <dbReference type="ARBA" id="ARBA00022833"/>
    </source>
</evidence>
<reference evidence="15" key="1">
    <citation type="journal article" date="2019" name="Int. J. Syst. Evol. Microbiol.">
        <title>The Global Catalogue of Microorganisms (GCM) 10K type strain sequencing project: providing services to taxonomists for standard genome sequencing and annotation.</title>
        <authorList>
            <consortium name="The Broad Institute Genomics Platform"/>
            <consortium name="The Broad Institute Genome Sequencing Center for Infectious Disease"/>
            <person name="Wu L."/>
            <person name="Ma J."/>
        </authorList>
    </citation>
    <scope>NUCLEOTIDE SEQUENCE [LARGE SCALE GENOMIC DNA]</scope>
    <source>
        <strain evidence="15">CGMCC 1.16619</strain>
    </source>
</reference>
<dbReference type="EMBL" id="JBHSNF010000001">
    <property type="protein sequence ID" value="MFC5524858.1"/>
    <property type="molecule type" value="Genomic_DNA"/>
</dbReference>
<dbReference type="Gene3D" id="3.10.450.490">
    <property type="match status" value="1"/>
</dbReference>
<evidence type="ECO:0000259" key="13">
    <source>
        <dbReference type="Pfam" id="PF07504"/>
    </source>
</evidence>
<evidence type="ECO:0000313" key="14">
    <source>
        <dbReference type="EMBL" id="MFC5524858.1"/>
    </source>
</evidence>
<dbReference type="InterPro" id="IPR001570">
    <property type="entry name" value="Peptidase_M4_C_domain"/>
</dbReference>
<keyword evidence="15" id="KW-1185">Reference proteome</keyword>
<accession>A0ABW0QK01</accession>
<feature type="domain" description="FTP" evidence="13">
    <location>
        <begin position="55"/>
        <end position="103"/>
    </location>
</feature>
<evidence type="ECO:0000256" key="9">
    <source>
        <dbReference type="SAM" id="SignalP"/>
    </source>
</evidence>
<keyword evidence="8" id="KW-0865">Zymogen</keyword>
<sequence>MPNHFRLKLLVAAIGLATASVATAANTRTLHEQNLGAVPASALAAQLNLGQDMSLAPRSSVALAGGHHVVRQQQMFRGVPVYGRSIAVVQDAQGNALRASGELMQSAQLDLASVAPKLNQGRAIAALKAHAHTTLTGGATMENQKADLFVYPQDGGPARLVYRVSYFVGGANPSRPTAIIDANTGAVIQSWNGLTDASANGPGGNTKTGQYLYGTDYAALDVTQSGSTCTLVNTNVKTYNLNHGTSGGSVVSFTCPTSNTDATNGAYSPVNDAHHFGGVVHDMYTAYTGAPPLSIQLVMKVHYKSNYENAFWDGSAMYFGDGASTFYPLVSLDVTSHEISHGYTEQNSGLQYTGQSGGMNEAYSDIAGEAAEYFDRGSADFLVGRDIVKTSAGIGDALRYMCNPPQDGGSIDNAANYTSSLDVHYSSGVYNKAFCLLAKTSGWDVKKAFQAFALANKSYWTATSTFNSGACGVESAATDLGYSANDVISAFTGVGVTCPGTGGGGGGGTTDLQNGTPVTGLSGSAGQELAYKITVPAGATNLVFAMSGGTGDADMYTKFGSAPTTSSYDCRPYVSGNGETCTVASPQAGVYYVNVRGYSAFSGVTLKASYSTGGGGGGGGGLQNGVPVTGQAAAKNAELSYTVVIPAGTSSLTIASSGGTGDADLYVKKGTAPTTSSYDCRPYKTGNNESCTFSAPSGTYYIKLRGYTAFSGVSLKATW</sequence>
<dbReference type="InterPro" id="IPR007280">
    <property type="entry name" value="Peptidase_C_arc/bac"/>
</dbReference>
<evidence type="ECO:0000256" key="2">
    <source>
        <dbReference type="ARBA" id="ARBA00022670"/>
    </source>
</evidence>
<evidence type="ECO:0000259" key="10">
    <source>
        <dbReference type="Pfam" id="PF01447"/>
    </source>
</evidence>
<keyword evidence="7" id="KW-0482">Metalloprotease</keyword>
<feature type="domain" description="Peptidase M4 C-terminal" evidence="11">
    <location>
        <begin position="348"/>
        <end position="496"/>
    </location>
</feature>
<proteinExistence type="inferred from homology"/>
<keyword evidence="5" id="KW-0378">Hydrolase</keyword>
<feature type="chain" id="PRO_5047107497" evidence="9">
    <location>
        <begin position="25"/>
        <end position="719"/>
    </location>
</feature>
<dbReference type="InterPro" id="IPR023612">
    <property type="entry name" value="Peptidase_M4"/>
</dbReference>
<dbReference type="Gene3D" id="3.10.450.40">
    <property type="match status" value="1"/>
</dbReference>
<evidence type="ECO:0000256" key="8">
    <source>
        <dbReference type="ARBA" id="ARBA00023145"/>
    </source>
</evidence>
<evidence type="ECO:0000313" key="15">
    <source>
        <dbReference type="Proteomes" id="UP001596114"/>
    </source>
</evidence>
<dbReference type="PANTHER" id="PTHR33794">
    <property type="entry name" value="BACILLOLYSIN"/>
    <property type="match status" value="1"/>
</dbReference>
<keyword evidence="4 9" id="KW-0732">Signal</keyword>
<dbReference type="Pfam" id="PF01447">
    <property type="entry name" value="Peptidase_M4"/>
    <property type="match status" value="1"/>
</dbReference>
<dbReference type="PRINTS" id="PR00730">
    <property type="entry name" value="THERMOLYSIN"/>
</dbReference>
<protein>
    <submittedName>
        <fullName evidence="14">M4 family metallopeptidase</fullName>
    </submittedName>
</protein>
<evidence type="ECO:0000256" key="4">
    <source>
        <dbReference type="ARBA" id="ARBA00022729"/>
    </source>
</evidence>
<organism evidence="14 15">
    <name type="scientific">Rhodanobacter ginsengisoli</name>
    <dbReference type="NCBI Taxonomy" id="418646"/>
    <lineage>
        <taxon>Bacteria</taxon>
        <taxon>Pseudomonadati</taxon>
        <taxon>Pseudomonadota</taxon>
        <taxon>Gammaproteobacteria</taxon>
        <taxon>Lysobacterales</taxon>
        <taxon>Rhodanobacteraceae</taxon>
        <taxon>Rhodanobacter</taxon>
    </lineage>
</organism>
<keyword evidence="3" id="KW-0479">Metal-binding</keyword>
<dbReference type="InterPro" id="IPR011096">
    <property type="entry name" value="FTP_domain"/>
</dbReference>
<feature type="domain" description="Peptidase C-terminal archaeal/bacterial" evidence="12">
    <location>
        <begin position="531"/>
        <end position="597"/>
    </location>
</feature>
<dbReference type="Pfam" id="PF04151">
    <property type="entry name" value="PPC"/>
    <property type="match status" value="2"/>
</dbReference>
<evidence type="ECO:0000259" key="11">
    <source>
        <dbReference type="Pfam" id="PF02868"/>
    </source>
</evidence>
<dbReference type="InterPro" id="IPR013856">
    <property type="entry name" value="Peptidase_M4_domain"/>
</dbReference>
<keyword evidence="6" id="KW-0862">Zinc</keyword>
<feature type="domain" description="Peptidase M4" evidence="10">
    <location>
        <begin position="206"/>
        <end position="345"/>
    </location>
</feature>
<evidence type="ECO:0000256" key="7">
    <source>
        <dbReference type="ARBA" id="ARBA00023049"/>
    </source>
</evidence>
<feature type="domain" description="Peptidase C-terminal archaeal/bacterial" evidence="12">
    <location>
        <begin position="640"/>
        <end position="706"/>
    </location>
</feature>
<dbReference type="InterPro" id="IPR050728">
    <property type="entry name" value="Zinc_Metalloprotease_M4"/>
</dbReference>
<evidence type="ECO:0000256" key="1">
    <source>
        <dbReference type="ARBA" id="ARBA00009388"/>
    </source>
</evidence>
<dbReference type="Gene3D" id="1.10.390.10">
    <property type="entry name" value="Neutral Protease Domain 2"/>
    <property type="match status" value="1"/>
</dbReference>
<feature type="signal peptide" evidence="9">
    <location>
        <begin position="1"/>
        <end position="24"/>
    </location>
</feature>
<comment type="similarity">
    <text evidence="1">Belongs to the peptidase M4 family.</text>
</comment>
<evidence type="ECO:0000256" key="5">
    <source>
        <dbReference type="ARBA" id="ARBA00022801"/>
    </source>
</evidence>
<comment type="caution">
    <text evidence="14">The sequence shown here is derived from an EMBL/GenBank/DDBJ whole genome shotgun (WGS) entry which is preliminary data.</text>
</comment>
<keyword evidence="2" id="KW-0645">Protease</keyword>
<dbReference type="InterPro" id="IPR027268">
    <property type="entry name" value="Peptidase_M4/M1_CTD_sf"/>
</dbReference>
<evidence type="ECO:0000256" key="3">
    <source>
        <dbReference type="ARBA" id="ARBA00022723"/>
    </source>
</evidence>
<dbReference type="Pfam" id="PF07504">
    <property type="entry name" value="FTP"/>
    <property type="match status" value="1"/>
</dbReference>
<dbReference type="Gene3D" id="2.60.120.380">
    <property type="match status" value="2"/>
</dbReference>
<gene>
    <name evidence="14" type="ORF">ACFPPA_03790</name>
</gene>
<evidence type="ECO:0000259" key="12">
    <source>
        <dbReference type="Pfam" id="PF04151"/>
    </source>
</evidence>
<dbReference type="RefSeq" id="WP_377317428.1">
    <property type="nucleotide sequence ID" value="NZ_JBHSNF010000001.1"/>
</dbReference>
<dbReference type="CDD" id="cd09597">
    <property type="entry name" value="M4_TLP"/>
    <property type="match status" value="1"/>
</dbReference>
<name>A0ABW0QK01_9GAMM</name>